<dbReference type="InterPro" id="IPR053151">
    <property type="entry name" value="RNase_H-like"/>
</dbReference>
<name>A0ABD3DBV4_9LAMI</name>
<organism evidence="2 3">
    <name type="scientific">Castilleja foliolosa</name>
    <dbReference type="NCBI Taxonomy" id="1961234"/>
    <lineage>
        <taxon>Eukaryota</taxon>
        <taxon>Viridiplantae</taxon>
        <taxon>Streptophyta</taxon>
        <taxon>Embryophyta</taxon>
        <taxon>Tracheophyta</taxon>
        <taxon>Spermatophyta</taxon>
        <taxon>Magnoliopsida</taxon>
        <taxon>eudicotyledons</taxon>
        <taxon>Gunneridae</taxon>
        <taxon>Pentapetalae</taxon>
        <taxon>asterids</taxon>
        <taxon>lamiids</taxon>
        <taxon>Lamiales</taxon>
        <taxon>Orobanchaceae</taxon>
        <taxon>Pedicularideae</taxon>
        <taxon>Castillejinae</taxon>
        <taxon>Castilleja</taxon>
    </lineage>
</organism>
<dbReference type="Pfam" id="PF13456">
    <property type="entry name" value="RVT_3"/>
    <property type="match status" value="1"/>
</dbReference>
<comment type="caution">
    <text evidence="2">The sequence shown here is derived from an EMBL/GenBank/DDBJ whole genome shotgun (WGS) entry which is preliminary data.</text>
</comment>
<sequence>MMRLWKNQTIVPIIKQAAHDSTLDICLWMYNNLPIDVQHRTIHAENAYFRNIEMGEEIDYSFIHQSQQTSASLSLSPRCQQNTKARHRLKWGPPPVGELRLDVDVYRVNEQYLGRLGIGGIVRDSCGYPILAFGRKIDFSESVLECELRAIKEGLEVSHEAGFFPTIVCSGSLLAVQVVKNEELSSCVVDVKRLLGVVNGTHLEFAHRSSNFVAYSIAKFVCFSHTNFVWVAGDFPYWLQELVNGDIST</sequence>
<dbReference type="InterPro" id="IPR002156">
    <property type="entry name" value="RNaseH_domain"/>
</dbReference>
<dbReference type="CDD" id="cd06222">
    <property type="entry name" value="RNase_H_like"/>
    <property type="match status" value="1"/>
</dbReference>
<dbReference type="PANTHER" id="PTHR47723">
    <property type="entry name" value="OS05G0353850 PROTEIN"/>
    <property type="match status" value="1"/>
</dbReference>
<dbReference type="InterPro" id="IPR036397">
    <property type="entry name" value="RNaseH_sf"/>
</dbReference>
<protein>
    <recommendedName>
        <fullName evidence="1">RNase H type-1 domain-containing protein</fullName>
    </recommendedName>
</protein>
<keyword evidence="3" id="KW-1185">Reference proteome</keyword>
<evidence type="ECO:0000259" key="1">
    <source>
        <dbReference type="Pfam" id="PF13456"/>
    </source>
</evidence>
<dbReference type="Gene3D" id="3.30.420.10">
    <property type="entry name" value="Ribonuclease H-like superfamily/Ribonuclease H"/>
    <property type="match status" value="1"/>
</dbReference>
<evidence type="ECO:0000313" key="2">
    <source>
        <dbReference type="EMBL" id="KAL3639157.1"/>
    </source>
</evidence>
<proteinExistence type="predicted"/>
<dbReference type="InterPro" id="IPR044730">
    <property type="entry name" value="RNase_H-like_dom_plant"/>
</dbReference>
<dbReference type="EMBL" id="JAVIJP010000018">
    <property type="protein sequence ID" value="KAL3639157.1"/>
    <property type="molecule type" value="Genomic_DNA"/>
</dbReference>
<dbReference type="Proteomes" id="UP001632038">
    <property type="component" value="Unassembled WGS sequence"/>
</dbReference>
<dbReference type="AlphaFoldDB" id="A0ABD3DBV4"/>
<accession>A0ABD3DBV4</accession>
<reference evidence="3" key="1">
    <citation type="journal article" date="2024" name="IScience">
        <title>Strigolactones Initiate the Formation of Haustorium-like Structures in Castilleja.</title>
        <authorList>
            <person name="Buerger M."/>
            <person name="Peterson D."/>
            <person name="Chory J."/>
        </authorList>
    </citation>
    <scope>NUCLEOTIDE SEQUENCE [LARGE SCALE GENOMIC DNA]</scope>
</reference>
<gene>
    <name evidence="2" type="ORF">CASFOL_017064</name>
</gene>
<feature type="domain" description="RNase H type-1" evidence="1">
    <location>
        <begin position="117"/>
        <end position="220"/>
    </location>
</feature>
<dbReference type="PANTHER" id="PTHR47723:SF19">
    <property type="entry name" value="POLYNUCLEOTIDYL TRANSFERASE, RIBONUCLEASE H-LIKE SUPERFAMILY PROTEIN"/>
    <property type="match status" value="1"/>
</dbReference>
<evidence type="ECO:0000313" key="3">
    <source>
        <dbReference type="Proteomes" id="UP001632038"/>
    </source>
</evidence>